<dbReference type="Gene3D" id="3.40.1160.10">
    <property type="entry name" value="Acetylglutamate kinase-like"/>
    <property type="match status" value="1"/>
</dbReference>
<protein>
    <recommendedName>
        <fullName evidence="8">Acetylglutamate kinase</fullName>
        <ecNumber evidence="8">2.7.2.8</ecNumber>
    </recommendedName>
    <alternativeName>
        <fullName evidence="8">N-acetyl-L-glutamate 5-phosphotransferase</fullName>
    </alternativeName>
    <alternativeName>
        <fullName evidence="8">NAG kinase</fullName>
        <shortName evidence="8">NAGK</shortName>
    </alternativeName>
</protein>
<dbReference type="RefSeq" id="YP_009398764.1">
    <property type="nucleotide sequence ID" value="NC_035293.1"/>
</dbReference>
<proteinExistence type="inferred from homology"/>
<sequence length="286" mass="31356">MSNFIVHDRFYFSSDTISLVNKYNGSTFVVKYGGSVMNSDTLKCQIIEDLCLLYFFGINIILVHGGGILINHWLSKFGIKPKFLDGVRVTDYDTMKVVEMVLSGQVNKDLVALFDQHNIFSVGLSGKDAGLIRASHLFSSTENFTGKIDNINTRVLHLLLSNRCIPVIASIGSDSNGKTYNVNADTAASAIASAVQAEKLILLTDAPGVLRDINDESSLIKDLNLQTIQELRLNNIISAGMIPKIQSCVDALHSNVKSVHIIDGRMKHSLLREVLTSTRIGSMVVL</sequence>
<dbReference type="PANTHER" id="PTHR23342:SF0">
    <property type="entry name" value="N-ACETYLGLUTAMATE SYNTHASE, MITOCHONDRIAL"/>
    <property type="match status" value="1"/>
</dbReference>
<dbReference type="Pfam" id="PF00696">
    <property type="entry name" value="AA_kinase"/>
    <property type="match status" value="1"/>
</dbReference>
<keyword evidence="9" id="KW-0472">Membrane</keyword>
<organism evidence="11">
    <name type="scientific">Kuetzingia canaliculata</name>
    <name type="common">Red alga</name>
    <name type="synonym">Rytiphlaea canaliculata</name>
    <dbReference type="NCBI Taxonomy" id="228262"/>
    <lineage>
        <taxon>Eukaryota</taxon>
        <taxon>Rhodophyta</taxon>
        <taxon>Florideophyceae</taxon>
        <taxon>Rhodymeniophycidae</taxon>
        <taxon>Ceramiales</taxon>
        <taxon>Rhodomelaceae</taxon>
        <taxon>Amansieae</taxon>
        <taxon>Kuetzingia</taxon>
    </lineage>
</organism>
<dbReference type="InterPro" id="IPR001048">
    <property type="entry name" value="Asp/Glu/Uridylate_kinase"/>
</dbReference>
<evidence type="ECO:0000256" key="9">
    <source>
        <dbReference type="SAM" id="Phobius"/>
    </source>
</evidence>
<dbReference type="CDD" id="cd04250">
    <property type="entry name" value="AAK_NAGK-C"/>
    <property type="match status" value="1"/>
</dbReference>
<dbReference type="FunFam" id="3.40.1160.10:FF:000004">
    <property type="entry name" value="Acetylglutamate kinase"/>
    <property type="match status" value="1"/>
</dbReference>
<dbReference type="EC" id="2.7.2.8" evidence="8"/>
<dbReference type="InterPro" id="IPR036393">
    <property type="entry name" value="AceGlu_kinase-like_sf"/>
</dbReference>
<dbReference type="InterPro" id="IPR004662">
    <property type="entry name" value="AcgluKinase_fam"/>
</dbReference>
<dbReference type="PRINTS" id="PR00474">
    <property type="entry name" value="GLU5KINASE"/>
</dbReference>
<keyword evidence="3 8" id="KW-0028">Amino-acid biosynthesis</keyword>
<dbReference type="InterPro" id="IPR001057">
    <property type="entry name" value="Glu/AcGlu_kinase"/>
</dbReference>
<dbReference type="AlphaFoldDB" id="A0A1Z1MPD8"/>
<comment type="catalytic activity">
    <reaction evidence="8">
        <text>N-acetyl-L-glutamate + ATP = N-acetyl-L-glutamyl 5-phosphate + ADP</text>
        <dbReference type="Rhea" id="RHEA:14629"/>
        <dbReference type="ChEBI" id="CHEBI:30616"/>
        <dbReference type="ChEBI" id="CHEBI:44337"/>
        <dbReference type="ChEBI" id="CHEBI:57936"/>
        <dbReference type="ChEBI" id="CHEBI:456216"/>
        <dbReference type="EC" id="2.7.2.8"/>
    </reaction>
</comment>
<evidence type="ECO:0000256" key="6">
    <source>
        <dbReference type="ARBA" id="ARBA00022777"/>
    </source>
</evidence>
<geneLocation type="chloroplast" evidence="11"/>
<dbReference type="GO" id="GO:0003991">
    <property type="term" value="F:acetylglutamate kinase activity"/>
    <property type="evidence" value="ECO:0007669"/>
    <property type="project" value="UniProtKB-UniRule"/>
</dbReference>
<feature type="transmembrane region" description="Helical" evidence="9">
    <location>
        <begin position="52"/>
        <end position="74"/>
    </location>
</feature>
<evidence type="ECO:0000256" key="5">
    <source>
        <dbReference type="ARBA" id="ARBA00022741"/>
    </source>
</evidence>
<keyword evidence="4 8" id="KW-0808">Transferase</keyword>
<keyword evidence="2 8" id="KW-0055">Arginine biosynthesis</keyword>
<evidence type="ECO:0000256" key="2">
    <source>
        <dbReference type="ARBA" id="ARBA00022571"/>
    </source>
</evidence>
<keyword evidence="9" id="KW-1133">Transmembrane helix</keyword>
<keyword evidence="7 8" id="KW-0067">ATP-binding</keyword>
<dbReference type="UniPathway" id="UPA00068">
    <property type="reaction ID" value="UER00107"/>
</dbReference>
<dbReference type="EMBL" id="MF101449">
    <property type="protein sequence ID" value="ARW67950.1"/>
    <property type="molecule type" value="Genomic_DNA"/>
</dbReference>
<comment type="function">
    <text evidence="8">Catalyzes the ATP-dependent phosphorylation of N-acetyl-L-glutamate.</text>
</comment>
<dbReference type="InterPro" id="IPR037528">
    <property type="entry name" value="ArgB"/>
</dbReference>
<evidence type="ECO:0000313" key="11">
    <source>
        <dbReference type="EMBL" id="ARW67950.1"/>
    </source>
</evidence>
<evidence type="ECO:0000256" key="1">
    <source>
        <dbReference type="ARBA" id="ARBA00004828"/>
    </source>
</evidence>
<dbReference type="GO" id="GO:0042450">
    <property type="term" value="P:L-arginine biosynthetic process via ornithine"/>
    <property type="evidence" value="ECO:0007669"/>
    <property type="project" value="UniProtKB-UniRule"/>
</dbReference>
<keyword evidence="11" id="KW-0150">Chloroplast</keyword>
<keyword evidence="6 8" id="KW-0418">Kinase</keyword>
<dbReference type="SUPFAM" id="SSF53633">
    <property type="entry name" value="Carbamate kinase-like"/>
    <property type="match status" value="1"/>
</dbReference>
<evidence type="ECO:0000256" key="7">
    <source>
        <dbReference type="ARBA" id="ARBA00022840"/>
    </source>
</evidence>
<comment type="pathway">
    <text evidence="1 8">Amino-acid biosynthesis; L-arginine biosynthesis; N(2)-acetyl-L-ornithine from L-glutamate: step 2/4.</text>
</comment>
<evidence type="ECO:0000256" key="8">
    <source>
        <dbReference type="HAMAP-Rule" id="MF_00082"/>
    </source>
</evidence>
<evidence type="ECO:0000256" key="3">
    <source>
        <dbReference type="ARBA" id="ARBA00022605"/>
    </source>
</evidence>
<comment type="subcellular location">
    <subcellularLocation>
        <location evidence="8">Plastid</location>
        <location evidence="8">Chloroplast</location>
    </subcellularLocation>
</comment>
<name>A0A1Z1MPD8_KUECA</name>
<keyword evidence="5 8" id="KW-0547">Nucleotide-binding</keyword>
<feature type="domain" description="Aspartate/glutamate/uridylate kinase" evidence="10">
    <location>
        <begin position="27"/>
        <end position="263"/>
    </location>
</feature>
<gene>
    <name evidence="8 11" type="primary">argB</name>
</gene>
<keyword evidence="9" id="KW-0812">Transmembrane</keyword>
<comment type="similarity">
    <text evidence="8">Belongs to the acetylglutamate kinase family. ArgB subfamily.</text>
</comment>
<evidence type="ECO:0000256" key="4">
    <source>
        <dbReference type="ARBA" id="ARBA00022679"/>
    </source>
</evidence>
<dbReference type="NCBIfam" id="TIGR00761">
    <property type="entry name" value="argB"/>
    <property type="match status" value="1"/>
</dbReference>
<dbReference type="GeneID" id="33361342"/>
<feature type="site" description="Transition state stabilizer" evidence="8">
    <location>
        <position position="31"/>
    </location>
</feature>
<dbReference type="HAMAP" id="MF_00082">
    <property type="entry name" value="ArgB"/>
    <property type="match status" value="1"/>
</dbReference>
<keyword evidence="11" id="KW-0934">Plastid</keyword>
<dbReference type="GO" id="GO:0005524">
    <property type="term" value="F:ATP binding"/>
    <property type="evidence" value="ECO:0007669"/>
    <property type="project" value="UniProtKB-UniRule"/>
</dbReference>
<feature type="binding site" evidence="8">
    <location>
        <position position="181"/>
    </location>
    <ligand>
        <name>substrate</name>
    </ligand>
</feature>
<evidence type="ECO:0000259" key="10">
    <source>
        <dbReference type="Pfam" id="PF00696"/>
    </source>
</evidence>
<feature type="binding site" evidence="8">
    <location>
        <begin position="66"/>
        <end position="67"/>
    </location>
    <ligand>
        <name>substrate</name>
    </ligand>
</feature>
<feature type="site" description="Transition state stabilizer" evidence="8">
    <location>
        <position position="244"/>
    </location>
</feature>
<dbReference type="PIRSF" id="PIRSF000728">
    <property type="entry name" value="NAGK"/>
    <property type="match status" value="1"/>
</dbReference>
<feature type="binding site" evidence="8">
    <location>
        <position position="88"/>
    </location>
    <ligand>
        <name>substrate</name>
    </ligand>
</feature>
<accession>A0A1Z1MPD8</accession>
<reference evidence="11" key="1">
    <citation type="journal article" date="2017" name="J. Phycol.">
        <title>Analysis of chloroplast genomes and a supermatrix inform reclassification of the Rhodomelaceae (Rhodophyta).</title>
        <authorList>
            <person name="Diaz-Tapia P."/>
            <person name="Maggs C.A."/>
            <person name="West J.A."/>
            <person name="Verbruggen H."/>
        </authorList>
    </citation>
    <scope>NUCLEOTIDE SEQUENCE</scope>
    <source>
        <strain evidence="11">PD1540</strain>
    </source>
</reference>
<dbReference type="GO" id="GO:0009507">
    <property type="term" value="C:chloroplast"/>
    <property type="evidence" value="ECO:0007669"/>
    <property type="project" value="UniProtKB-SubCell"/>
</dbReference>
<dbReference type="InterPro" id="IPR041727">
    <property type="entry name" value="NAGK-C"/>
</dbReference>
<dbReference type="PANTHER" id="PTHR23342">
    <property type="entry name" value="N-ACETYLGLUTAMATE SYNTHASE"/>
    <property type="match status" value="1"/>
</dbReference>